<dbReference type="EMBL" id="JACQMI010000013">
    <property type="protein sequence ID" value="MBI4132787.1"/>
    <property type="molecule type" value="Genomic_DNA"/>
</dbReference>
<proteinExistence type="predicted"/>
<comment type="caution">
    <text evidence="1">The sequence shown here is derived from an EMBL/GenBank/DDBJ whole genome shotgun (WGS) entry which is preliminary data.</text>
</comment>
<protein>
    <submittedName>
        <fullName evidence="1">Uncharacterized protein</fullName>
    </submittedName>
</protein>
<reference evidence="1" key="1">
    <citation type="submission" date="2020-07" db="EMBL/GenBank/DDBJ databases">
        <title>Huge and variable diversity of episymbiotic CPR bacteria and DPANN archaea in groundwater ecosystems.</title>
        <authorList>
            <person name="He C.Y."/>
            <person name="Keren R."/>
            <person name="Whittaker M."/>
            <person name="Farag I.F."/>
            <person name="Doudna J."/>
            <person name="Cate J.H.D."/>
            <person name="Banfield J.F."/>
        </authorList>
    </citation>
    <scope>NUCLEOTIDE SEQUENCE</scope>
    <source>
        <strain evidence="1">NC_groundwater_1225_Ag_S-0.1um_56_177</strain>
    </source>
</reference>
<accession>A0A932YWK3</accession>
<organism evidence="1 2">
    <name type="scientific">Candidatus Sungiibacteriota bacterium</name>
    <dbReference type="NCBI Taxonomy" id="2750080"/>
    <lineage>
        <taxon>Bacteria</taxon>
        <taxon>Candidatus Sungiibacteriota</taxon>
    </lineage>
</organism>
<gene>
    <name evidence="1" type="ORF">HY473_01705</name>
</gene>
<sequence>MRTEDGDGYAIWVTSGEEVERHAAVQSSVEPLIRFYHESEFLRSVPETDKDIVRGPRVILNERRLPRRIARDLLQKKMVETVTIRVQN</sequence>
<dbReference type="AlphaFoldDB" id="A0A932YWK3"/>
<name>A0A932YWK3_9BACT</name>
<evidence type="ECO:0000313" key="2">
    <source>
        <dbReference type="Proteomes" id="UP000756703"/>
    </source>
</evidence>
<dbReference type="Proteomes" id="UP000756703">
    <property type="component" value="Unassembled WGS sequence"/>
</dbReference>
<evidence type="ECO:0000313" key="1">
    <source>
        <dbReference type="EMBL" id="MBI4132787.1"/>
    </source>
</evidence>